<dbReference type="OrthoDB" id="7876829at2"/>
<sequence length="99" mass="11537">MSARFITAVLAAGALIATLSTAAPAQAGHDREFKRFLGAAVGLYILGQAIEHHNYRGRVMHHKQYRQQHHKPWRQKQWNRNPCGNAHWDRRTNTCYRYR</sequence>
<name>A0A238KE55_9RHOB</name>
<dbReference type="RefSeq" id="WP_094021105.1">
    <property type="nucleotide sequence ID" value="NZ_FXYF01000005.1"/>
</dbReference>
<dbReference type="Proteomes" id="UP000207598">
    <property type="component" value="Unassembled WGS sequence"/>
</dbReference>
<keyword evidence="1" id="KW-0732">Signal</keyword>
<gene>
    <name evidence="2" type="ORF">MAA8898_02279</name>
</gene>
<proteinExistence type="predicted"/>
<dbReference type="EMBL" id="FXYF01000005">
    <property type="protein sequence ID" value="SMX40867.1"/>
    <property type="molecule type" value="Genomic_DNA"/>
</dbReference>
<dbReference type="AlphaFoldDB" id="A0A238KE55"/>
<keyword evidence="3" id="KW-1185">Reference proteome</keyword>
<feature type="chain" id="PRO_5012737442" evidence="1">
    <location>
        <begin position="23"/>
        <end position="99"/>
    </location>
</feature>
<organism evidence="2 3">
    <name type="scientific">Maliponia aquimaris</name>
    <dbReference type="NCBI Taxonomy" id="1673631"/>
    <lineage>
        <taxon>Bacteria</taxon>
        <taxon>Pseudomonadati</taxon>
        <taxon>Pseudomonadota</taxon>
        <taxon>Alphaproteobacteria</taxon>
        <taxon>Rhodobacterales</taxon>
        <taxon>Paracoccaceae</taxon>
        <taxon>Maliponia</taxon>
    </lineage>
</organism>
<reference evidence="2 3" key="1">
    <citation type="submission" date="2017-05" db="EMBL/GenBank/DDBJ databases">
        <authorList>
            <person name="Song R."/>
            <person name="Chenine A.L."/>
            <person name="Ruprecht R.M."/>
        </authorList>
    </citation>
    <scope>NUCLEOTIDE SEQUENCE [LARGE SCALE GENOMIC DNA]</scope>
    <source>
        <strain evidence="2 3">CECT 8898</strain>
    </source>
</reference>
<evidence type="ECO:0000313" key="2">
    <source>
        <dbReference type="EMBL" id="SMX40867.1"/>
    </source>
</evidence>
<accession>A0A238KE55</accession>
<evidence type="ECO:0000313" key="3">
    <source>
        <dbReference type="Proteomes" id="UP000207598"/>
    </source>
</evidence>
<feature type="signal peptide" evidence="1">
    <location>
        <begin position="1"/>
        <end position="22"/>
    </location>
</feature>
<protein>
    <submittedName>
        <fullName evidence="2">Uncharacterized protein</fullName>
    </submittedName>
</protein>
<evidence type="ECO:0000256" key="1">
    <source>
        <dbReference type="SAM" id="SignalP"/>
    </source>
</evidence>